<evidence type="ECO:0000256" key="1">
    <source>
        <dbReference type="SAM" id="MobiDB-lite"/>
    </source>
</evidence>
<accession>A0A811QZ46</accession>
<protein>
    <submittedName>
        <fullName evidence="2">Uncharacterized protein</fullName>
    </submittedName>
</protein>
<feature type="compositionally biased region" description="Low complexity" evidence="1">
    <location>
        <begin position="53"/>
        <end position="64"/>
    </location>
</feature>
<evidence type="ECO:0000313" key="2">
    <source>
        <dbReference type="EMBL" id="CAD6263580.1"/>
    </source>
</evidence>
<feature type="compositionally biased region" description="Low complexity" evidence="1">
    <location>
        <begin position="71"/>
        <end position="82"/>
    </location>
</feature>
<evidence type="ECO:0000313" key="3">
    <source>
        <dbReference type="Proteomes" id="UP000604825"/>
    </source>
</evidence>
<gene>
    <name evidence="2" type="ORF">NCGR_LOCUS46885</name>
</gene>
<organism evidence="2 3">
    <name type="scientific">Miscanthus lutarioriparius</name>
    <dbReference type="NCBI Taxonomy" id="422564"/>
    <lineage>
        <taxon>Eukaryota</taxon>
        <taxon>Viridiplantae</taxon>
        <taxon>Streptophyta</taxon>
        <taxon>Embryophyta</taxon>
        <taxon>Tracheophyta</taxon>
        <taxon>Spermatophyta</taxon>
        <taxon>Magnoliopsida</taxon>
        <taxon>Liliopsida</taxon>
        <taxon>Poales</taxon>
        <taxon>Poaceae</taxon>
        <taxon>PACMAD clade</taxon>
        <taxon>Panicoideae</taxon>
        <taxon>Andropogonodae</taxon>
        <taxon>Andropogoneae</taxon>
        <taxon>Saccharinae</taxon>
        <taxon>Miscanthus</taxon>
    </lineage>
</organism>
<reference evidence="2" key="1">
    <citation type="submission" date="2020-10" db="EMBL/GenBank/DDBJ databases">
        <authorList>
            <person name="Han B."/>
            <person name="Lu T."/>
            <person name="Zhao Q."/>
            <person name="Huang X."/>
            <person name="Zhao Y."/>
        </authorList>
    </citation>
    <scope>NUCLEOTIDE SEQUENCE</scope>
</reference>
<feature type="region of interest" description="Disordered" evidence="1">
    <location>
        <begin position="51"/>
        <end position="164"/>
    </location>
</feature>
<dbReference type="AlphaFoldDB" id="A0A811QZ46"/>
<keyword evidence="3" id="KW-1185">Reference proteome</keyword>
<dbReference type="Proteomes" id="UP000604825">
    <property type="component" value="Unassembled WGS sequence"/>
</dbReference>
<sequence>MSRAANLYRLLSDAEAARLLGPLCLGSHAMRALVLGDDARLLALAEKLDALNPSRPSPRASAAAARRRRSWASTTSTQTSSPNVQEHGDITRATVHNWRLRSSPGHGGVGELQPGHARRGGSARAPVMSARASCSLATRGAGASSSPNHGGAGELQPGHARRGGELETWSWQRWRAPAQPRRCGGELASRALFLLLLPPFVARGWARGCTRCCGAGRWPLGQGTRGGALAARAGCGGRMWKNGRKRPDAEERTNGRWKKGGNCLRLACRSRSSHVRRPSADGTEVTATVTEVNGRAQLSATIT</sequence>
<comment type="caution">
    <text evidence="2">The sequence shown here is derived from an EMBL/GenBank/DDBJ whole genome shotgun (WGS) entry which is preliminary data.</text>
</comment>
<proteinExistence type="predicted"/>
<dbReference type="EMBL" id="CAJGYO010000012">
    <property type="protein sequence ID" value="CAD6263580.1"/>
    <property type="molecule type" value="Genomic_DNA"/>
</dbReference>
<name>A0A811QZ46_9POAL</name>